<keyword evidence="1" id="KW-0472">Membrane</keyword>
<sequence>MEPPKGFLATLWNFICFLPYFIGLLLLGTIKGIIFCFPICLIMTIGNSSVILGLLPYHCYFTYYSIVSTKLLGPFLKLAVCIFLPVVLILWVVVGIVGSILGGILYGFLSPMFATFDAVGEGKTNVFIHCFYDGTWSTIKGSFTVVKDFKDVCVHSYYSFMEELRQKDGQYYEIRFLYLLPALIAAVLGFLVDFPMISLIAFCKSPYMLVKGWHRLFHDLVGREGPFLETICVPFAGLAILLWPLAVIGAVLGSMASSIFLGAYAAVIVYQESSFWYGLCYIVASLSIYDEYSTDVLDMPEGSCLPRPRYRRHRNESFSKSDSFRPPARIDSLTNARLDLKPLEVTCLLVVSFPLE</sequence>
<feature type="transmembrane region" description="Helical" evidence="1">
    <location>
        <begin position="176"/>
        <end position="207"/>
    </location>
</feature>
<dbReference type="Proteomes" id="UP000032304">
    <property type="component" value="Chromosome 6"/>
</dbReference>
<dbReference type="PANTHER" id="PTHR31133:SF3">
    <property type="entry name" value="TRANSMEMBRANE PROTEIN"/>
    <property type="match status" value="1"/>
</dbReference>
<organism evidence="2 3">
    <name type="scientific">Gossypium raimondii</name>
    <name type="common">Peruvian cotton</name>
    <name type="synonym">Gossypium klotzschianum subsp. raimondii</name>
    <dbReference type="NCBI Taxonomy" id="29730"/>
    <lineage>
        <taxon>Eukaryota</taxon>
        <taxon>Viridiplantae</taxon>
        <taxon>Streptophyta</taxon>
        <taxon>Embryophyta</taxon>
        <taxon>Tracheophyta</taxon>
        <taxon>Spermatophyta</taxon>
        <taxon>Magnoliopsida</taxon>
        <taxon>eudicotyledons</taxon>
        <taxon>Gunneridae</taxon>
        <taxon>Pentapetalae</taxon>
        <taxon>rosids</taxon>
        <taxon>malvids</taxon>
        <taxon>Malvales</taxon>
        <taxon>Malvaceae</taxon>
        <taxon>Malvoideae</taxon>
        <taxon>Gossypium</taxon>
    </lineage>
</organism>
<proteinExistence type="predicted"/>
<dbReference type="InterPro" id="IPR040229">
    <property type="entry name" value="At3g27390-like"/>
</dbReference>
<evidence type="ECO:0000313" key="2">
    <source>
        <dbReference type="EMBL" id="KJB33893.1"/>
    </source>
</evidence>
<name>A0A0D2Q2Q7_GOSRA</name>
<evidence type="ECO:0000313" key="3">
    <source>
        <dbReference type="Proteomes" id="UP000032304"/>
    </source>
</evidence>
<feature type="transmembrane region" description="Helical" evidence="1">
    <location>
        <begin position="75"/>
        <end position="108"/>
    </location>
</feature>
<feature type="transmembrane region" description="Helical" evidence="1">
    <location>
        <begin position="34"/>
        <end position="55"/>
    </location>
</feature>
<dbReference type="PANTHER" id="PTHR31133">
    <property type="entry name" value="MEMBRANE PROTEIN"/>
    <property type="match status" value="1"/>
</dbReference>
<gene>
    <name evidence="2" type="ORF">B456_006G036800</name>
</gene>
<dbReference type="EMBL" id="CM001745">
    <property type="protein sequence ID" value="KJB33893.1"/>
    <property type="molecule type" value="Genomic_DNA"/>
</dbReference>
<accession>A0A0D2Q2Q7</accession>
<evidence type="ECO:0000256" key="1">
    <source>
        <dbReference type="SAM" id="Phobius"/>
    </source>
</evidence>
<feature type="transmembrane region" description="Helical" evidence="1">
    <location>
        <begin position="227"/>
        <end position="252"/>
    </location>
</feature>
<keyword evidence="1" id="KW-1133">Transmembrane helix</keyword>
<dbReference type="Gramene" id="KJB33893">
    <property type="protein sequence ID" value="KJB33893"/>
    <property type="gene ID" value="B456_006G036800"/>
</dbReference>
<keyword evidence="1" id="KW-0812">Transmembrane</keyword>
<reference evidence="2 3" key="1">
    <citation type="journal article" date="2012" name="Nature">
        <title>Repeated polyploidization of Gossypium genomes and the evolution of spinnable cotton fibres.</title>
        <authorList>
            <person name="Paterson A.H."/>
            <person name="Wendel J.F."/>
            <person name="Gundlach H."/>
            <person name="Guo H."/>
            <person name="Jenkins J."/>
            <person name="Jin D."/>
            <person name="Llewellyn D."/>
            <person name="Showmaker K.C."/>
            <person name="Shu S."/>
            <person name="Udall J."/>
            <person name="Yoo M.J."/>
            <person name="Byers R."/>
            <person name="Chen W."/>
            <person name="Doron-Faigenboim A."/>
            <person name="Duke M.V."/>
            <person name="Gong L."/>
            <person name="Grimwood J."/>
            <person name="Grover C."/>
            <person name="Grupp K."/>
            <person name="Hu G."/>
            <person name="Lee T.H."/>
            <person name="Li J."/>
            <person name="Lin L."/>
            <person name="Liu T."/>
            <person name="Marler B.S."/>
            <person name="Page J.T."/>
            <person name="Roberts A.W."/>
            <person name="Romanel E."/>
            <person name="Sanders W.S."/>
            <person name="Szadkowski E."/>
            <person name="Tan X."/>
            <person name="Tang H."/>
            <person name="Xu C."/>
            <person name="Wang J."/>
            <person name="Wang Z."/>
            <person name="Zhang D."/>
            <person name="Zhang L."/>
            <person name="Ashrafi H."/>
            <person name="Bedon F."/>
            <person name="Bowers J.E."/>
            <person name="Brubaker C.L."/>
            <person name="Chee P.W."/>
            <person name="Das S."/>
            <person name="Gingle A.R."/>
            <person name="Haigler C.H."/>
            <person name="Harker D."/>
            <person name="Hoffmann L.V."/>
            <person name="Hovav R."/>
            <person name="Jones D.C."/>
            <person name="Lemke C."/>
            <person name="Mansoor S."/>
            <person name="ur Rahman M."/>
            <person name="Rainville L.N."/>
            <person name="Rambani A."/>
            <person name="Reddy U.K."/>
            <person name="Rong J.K."/>
            <person name="Saranga Y."/>
            <person name="Scheffler B.E."/>
            <person name="Scheffler J.A."/>
            <person name="Stelly D.M."/>
            <person name="Triplett B.A."/>
            <person name="Van Deynze A."/>
            <person name="Vaslin M.F."/>
            <person name="Waghmare V.N."/>
            <person name="Walford S.A."/>
            <person name="Wright R.J."/>
            <person name="Zaki E.A."/>
            <person name="Zhang T."/>
            <person name="Dennis E.S."/>
            <person name="Mayer K.F."/>
            <person name="Peterson D.G."/>
            <person name="Rokhsar D.S."/>
            <person name="Wang X."/>
            <person name="Schmutz J."/>
        </authorList>
    </citation>
    <scope>NUCLEOTIDE SEQUENCE [LARGE SCALE GENOMIC DNA]</scope>
</reference>
<feature type="transmembrane region" description="Helical" evidence="1">
    <location>
        <begin position="6"/>
        <end position="27"/>
    </location>
</feature>
<keyword evidence="3" id="KW-1185">Reference proteome</keyword>
<dbReference type="AlphaFoldDB" id="A0A0D2Q2Q7"/>
<protein>
    <submittedName>
        <fullName evidence="2">Uncharacterized protein</fullName>
    </submittedName>
</protein>